<name>A0A016W1Z1_9BILA</name>
<dbReference type="Proteomes" id="UP000024635">
    <property type="component" value="Unassembled WGS sequence"/>
</dbReference>
<reference evidence="2" key="1">
    <citation type="journal article" date="2015" name="Nat. Genet.">
        <title>The genome and transcriptome of the zoonotic hookworm Ancylostoma ceylanicum identify infection-specific gene families.</title>
        <authorList>
            <person name="Schwarz E.M."/>
            <person name="Hu Y."/>
            <person name="Antoshechkin I."/>
            <person name="Miller M.M."/>
            <person name="Sternberg P.W."/>
            <person name="Aroian R.V."/>
        </authorList>
    </citation>
    <scope>NUCLEOTIDE SEQUENCE</scope>
    <source>
        <strain evidence="2">HY135</strain>
    </source>
</reference>
<comment type="caution">
    <text evidence="1">The sequence shown here is derived from an EMBL/GenBank/DDBJ whole genome shotgun (WGS) entry which is preliminary data.</text>
</comment>
<sequence>MGVAEAECAAVARGAPRMYVSGRWFDHAPEHPSHPSRWGRQVWEAEALTCTSVAPASLCRRHIRLYDAQMEPNAWSMPQQN</sequence>
<evidence type="ECO:0000313" key="2">
    <source>
        <dbReference type="Proteomes" id="UP000024635"/>
    </source>
</evidence>
<organism evidence="1 2">
    <name type="scientific">Ancylostoma ceylanicum</name>
    <dbReference type="NCBI Taxonomy" id="53326"/>
    <lineage>
        <taxon>Eukaryota</taxon>
        <taxon>Metazoa</taxon>
        <taxon>Ecdysozoa</taxon>
        <taxon>Nematoda</taxon>
        <taxon>Chromadorea</taxon>
        <taxon>Rhabditida</taxon>
        <taxon>Rhabditina</taxon>
        <taxon>Rhabditomorpha</taxon>
        <taxon>Strongyloidea</taxon>
        <taxon>Ancylostomatidae</taxon>
        <taxon>Ancylostomatinae</taxon>
        <taxon>Ancylostoma</taxon>
    </lineage>
</organism>
<evidence type="ECO:0000313" key="1">
    <source>
        <dbReference type="EMBL" id="EYC33576.1"/>
    </source>
</evidence>
<accession>A0A016W1Z1</accession>
<dbReference type="AlphaFoldDB" id="A0A016W1Z1"/>
<keyword evidence="2" id="KW-1185">Reference proteome</keyword>
<dbReference type="EMBL" id="JARK01001338">
    <property type="protein sequence ID" value="EYC33576.1"/>
    <property type="molecule type" value="Genomic_DNA"/>
</dbReference>
<protein>
    <submittedName>
        <fullName evidence="1">Uncharacterized protein</fullName>
    </submittedName>
</protein>
<proteinExistence type="predicted"/>
<gene>
    <name evidence="1" type="primary">Acey_s0002.g872</name>
    <name evidence="1" type="ORF">Y032_0002g872</name>
</gene>